<name>A0AA35X6Z5_GEOBA</name>
<accession>A0AA35X6Z5</accession>
<evidence type="ECO:0000313" key="2">
    <source>
        <dbReference type="EMBL" id="CAI8041906.1"/>
    </source>
</evidence>
<dbReference type="EMBL" id="CASHTH010003222">
    <property type="protein sequence ID" value="CAI8041906.1"/>
    <property type="molecule type" value="Genomic_DNA"/>
</dbReference>
<dbReference type="AlphaFoldDB" id="A0AA35X6Z5"/>
<comment type="caution">
    <text evidence="2">The sequence shown here is derived from an EMBL/GenBank/DDBJ whole genome shotgun (WGS) entry which is preliminary data.</text>
</comment>
<gene>
    <name evidence="2" type="ORF">GBAR_LOCUS23258</name>
</gene>
<feature type="transmembrane region" description="Helical" evidence="1">
    <location>
        <begin position="7"/>
        <end position="31"/>
    </location>
</feature>
<protein>
    <submittedName>
        <fullName evidence="2">Uncharacterized protein</fullName>
    </submittedName>
</protein>
<reference evidence="2" key="1">
    <citation type="submission" date="2023-03" db="EMBL/GenBank/DDBJ databases">
        <authorList>
            <person name="Steffen K."/>
            <person name="Cardenas P."/>
        </authorList>
    </citation>
    <scope>NUCLEOTIDE SEQUENCE</scope>
</reference>
<feature type="transmembrane region" description="Helical" evidence="1">
    <location>
        <begin position="43"/>
        <end position="69"/>
    </location>
</feature>
<keyword evidence="3" id="KW-1185">Reference proteome</keyword>
<keyword evidence="1" id="KW-1133">Transmembrane helix</keyword>
<organism evidence="2 3">
    <name type="scientific">Geodia barretti</name>
    <name type="common">Barrett's horny sponge</name>
    <dbReference type="NCBI Taxonomy" id="519541"/>
    <lineage>
        <taxon>Eukaryota</taxon>
        <taxon>Metazoa</taxon>
        <taxon>Porifera</taxon>
        <taxon>Demospongiae</taxon>
        <taxon>Heteroscleromorpha</taxon>
        <taxon>Tetractinellida</taxon>
        <taxon>Astrophorina</taxon>
        <taxon>Geodiidae</taxon>
        <taxon>Geodia</taxon>
    </lineage>
</organism>
<proteinExistence type="predicted"/>
<keyword evidence="1" id="KW-0472">Membrane</keyword>
<dbReference type="Proteomes" id="UP001174909">
    <property type="component" value="Unassembled WGS sequence"/>
</dbReference>
<evidence type="ECO:0000313" key="3">
    <source>
        <dbReference type="Proteomes" id="UP001174909"/>
    </source>
</evidence>
<sequence length="80" mass="8502">MMNSYRWTLRVAIGGVAFLAAIAAFVAVVRISNLVIAGVYPEAWVLTAMMTAPFTIGAVSLATIVTALAETFLRRRAVSA</sequence>
<keyword evidence="1" id="KW-0812">Transmembrane</keyword>
<evidence type="ECO:0000256" key="1">
    <source>
        <dbReference type="SAM" id="Phobius"/>
    </source>
</evidence>